<dbReference type="AlphaFoldDB" id="A0AAE0ZDR5"/>
<dbReference type="Proteomes" id="UP001283361">
    <property type="component" value="Unassembled WGS sequence"/>
</dbReference>
<proteinExistence type="predicted"/>
<comment type="caution">
    <text evidence="1">The sequence shown here is derived from an EMBL/GenBank/DDBJ whole genome shotgun (WGS) entry which is preliminary data.</text>
</comment>
<evidence type="ECO:0000313" key="1">
    <source>
        <dbReference type="EMBL" id="KAK3767482.1"/>
    </source>
</evidence>
<name>A0AAE0ZDR5_9GAST</name>
<dbReference type="EMBL" id="JAWDGP010004147">
    <property type="protein sequence ID" value="KAK3767482.1"/>
    <property type="molecule type" value="Genomic_DNA"/>
</dbReference>
<evidence type="ECO:0000313" key="2">
    <source>
        <dbReference type="Proteomes" id="UP001283361"/>
    </source>
</evidence>
<gene>
    <name evidence="1" type="ORF">RRG08_059052</name>
</gene>
<keyword evidence="2" id="KW-1185">Reference proteome</keyword>
<organism evidence="1 2">
    <name type="scientific">Elysia crispata</name>
    <name type="common">lettuce slug</name>
    <dbReference type="NCBI Taxonomy" id="231223"/>
    <lineage>
        <taxon>Eukaryota</taxon>
        <taxon>Metazoa</taxon>
        <taxon>Spiralia</taxon>
        <taxon>Lophotrochozoa</taxon>
        <taxon>Mollusca</taxon>
        <taxon>Gastropoda</taxon>
        <taxon>Heterobranchia</taxon>
        <taxon>Euthyneura</taxon>
        <taxon>Panpulmonata</taxon>
        <taxon>Sacoglossa</taxon>
        <taxon>Placobranchoidea</taxon>
        <taxon>Plakobranchidae</taxon>
        <taxon>Elysia</taxon>
    </lineage>
</organism>
<protein>
    <submittedName>
        <fullName evidence="1">Uncharacterized protein</fullName>
    </submittedName>
</protein>
<sequence length="97" mass="10748">MTLLCCPKHEKNSQNVSVFPWCTHHTRSFQASVMPARENHNRFGSSLAVTRIIDDYQAQGPEKDAALPHKSMALAAPLNYWQPQFGLADLNPRGGSG</sequence>
<reference evidence="1" key="1">
    <citation type="journal article" date="2023" name="G3 (Bethesda)">
        <title>A reference genome for the long-term kleptoplast-retaining sea slug Elysia crispata morphotype clarki.</title>
        <authorList>
            <person name="Eastman K.E."/>
            <person name="Pendleton A.L."/>
            <person name="Shaikh M.A."/>
            <person name="Suttiyut T."/>
            <person name="Ogas R."/>
            <person name="Tomko P."/>
            <person name="Gavelis G."/>
            <person name="Widhalm J.R."/>
            <person name="Wisecaver J.H."/>
        </authorList>
    </citation>
    <scope>NUCLEOTIDE SEQUENCE</scope>
    <source>
        <strain evidence="1">ECLA1</strain>
    </source>
</reference>
<accession>A0AAE0ZDR5</accession>